<feature type="compositionally biased region" description="Low complexity" evidence="1">
    <location>
        <begin position="224"/>
        <end position="238"/>
    </location>
</feature>
<name>M5FS25_DACPD</name>
<protein>
    <submittedName>
        <fullName evidence="2">Uncharacterized protein</fullName>
    </submittedName>
</protein>
<dbReference type="AlphaFoldDB" id="M5FS25"/>
<evidence type="ECO:0000256" key="1">
    <source>
        <dbReference type="SAM" id="MobiDB-lite"/>
    </source>
</evidence>
<sequence>MHVEAKIMHCDHSCKEAIRWYNLAINALQHIEPQLVWVQSDTNVDSPIWYTLWFNTTGAPPPKWFINPNIHHGINMMLQHDQCEEEEVWLAAVWIQRVVEHAVCTYRSEESSGAQLGIVQVLCKYLDLHRHLQPLLQQPVDVQLLSTACNIVDHSLGAVRVPAPQHGPRGLHNIEEPDEEANMVEFFDDLVADGVAASATQDEDISTHDSDSEVEAELLEGHASRNSTASSDSSDSCD</sequence>
<dbReference type="HOGENOM" id="CLU_1165782_0_0_1"/>
<accession>M5FS25</accession>
<dbReference type="OrthoDB" id="2976829at2759"/>
<gene>
    <name evidence="2" type="ORF">DACRYDRAFT_18432</name>
</gene>
<proteinExistence type="predicted"/>
<reference evidence="2 3" key="1">
    <citation type="journal article" date="2012" name="Science">
        <title>The Paleozoic origin of enzymatic lignin decomposition reconstructed from 31 fungal genomes.</title>
        <authorList>
            <person name="Floudas D."/>
            <person name="Binder M."/>
            <person name="Riley R."/>
            <person name="Barry K."/>
            <person name="Blanchette R.A."/>
            <person name="Henrissat B."/>
            <person name="Martinez A.T."/>
            <person name="Otillar R."/>
            <person name="Spatafora J.W."/>
            <person name="Yadav J.S."/>
            <person name="Aerts A."/>
            <person name="Benoit I."/>
            <person name="Boyd A."/>
            <person name="Carlson A."/>
            <person name="Copeland A."/>
            <person name="Coutinho P.M."/>
            <person name="de Vries R.P."/>
            <person name="Ferreira P."/>
            <person name="Findley K."/>
            <person name="Foster B."/>
            <person name="Gaskell J."/>
            <person name="Glotzer D."/>
            <person name="Gorecki P."/>
            <person name="Heitman J."/>
            <person name="Hesse C."/>
            <person name="Hori C."/>
            <person name="Igarashi K."/>
            <person name="Jurgens J.A."/>
            <person name="Kallen N."/>
            <person name="Kersten P."/>
            <person name="Kohler A."/>
            <person name="Kuees U."/>
            <person name="Kumar T.K.A."/>
            <person name="Kuo A."/>
            <person name="LaButti K."/>
            <person name="Larrondo L.F."/>
            <person name="Lindquist E."/>
            <person name="Ling A."/>
            <person name="Lombard V."/>
            <person name="Lucas S."/>
            <person name="Lundell T."/>
            <person name="Martin R."/>
            <person name="McLaughlin D.J."/>
            <person name="Morgenstern I."/>
            <person name="Morin E."/>
            <person name="Murat C."/>
            <person name="Nagy L.G."/>
            <person name="Nolan M."/>
            <person name="Ohm R.A."/>
            <person name="Patyshakuliyeva A."/>
            <person name="Rokas A."/>
            <person name="Ruiz-Duenas F.J."/>
            <person name="Sabat G."/>
            <person name="Salamov A."/>
            <person name="Samejima M."/>
            <person name="Schmutz J."/>
            <person name="Slot J.C."/>
            <person name="St John F."/>
            <person name="Stenlid J."/>
            <person name="Sun H."/>
            <person name="Sun S."/>
            <person name="Syed K."/>
            <person name="Tsang A."/>
            <person name="Wiebenga A."/>
            <person name="Young D."/>
            <person name="Pisabarro A."/>
            <person name="Eastwood D.C."/>
            <person name="Martin F."/>
            <person name="Cullen D."/>
            <person name="Grigoriev I.V."/>
            <person name="Hibbett D.S."/>
        </authorList>
    </citation>
    <scope>NUCLEOTIDE SEQUENCE [LARGE SCALE GENOMIC DNA]</scope>
    <source>
        <strain evidence="2 3">DJM-731 SS1</strain>
    </source>
</reference>
<dbReference type="RefSeq" id="XP_040624817.1">
    <property type="nucleotide sequence ID" value="XM_040771360.1"/>
</dbReference>
<organism evidence="2 3">
    <name type="scientific">Dacryopinax primogenitus (strain DJM 731)</name>
    <name type="common">Brown rot fungus</name>
    <dbReference type="NCBI Taxonomy" id="1858805"/>
    <lineage>
        <taxon>Eukaryota</taxon>
        <taxon>Fungi</taxon>
        <taxon>Dikarya</taxon>
        <taxon>Basidiomycota</taxon>
        <taxon>Agaricomycotina</taxon>
        <taxon>Dacrymycetes</taxon>
        <taxon>Dacrymycetales</taxon>
        <taxon>Dacrymycetaceae</taxon>
        <taxon>Dacryopinax</taxon>
    </lineage>
</organism>
<dbReference type="EMBL" id="JH795875">
    <property type="protein sequence ID" value="EJT97919.1"/>
    <property type="molecule type" value="Genomic_DNA"/>
</dbReference>
<dbReference type="GeneID" id="63686422"/>
<feature type="region of interest" description="Disordered" evidence="1">
    <location>
        <begin position="198"/>
        <end position="238"/>
    </location>
</feature>
<dbReference type="Proteomes" id="UP000030653">
    <property type="component" value="Unassembled WGS sequence"/>
</dbReference>
<evidence type="ECO:0000313" key="3">
    <source>
        <dbReference type="Proteomes" id="UP000030653"/>
    </source>
</evidence>
<keyword evidence="3" id="KW-1185">Reference proteome</keyword>
<evidence type="ECO:0000313" key="2">
    <source>
        <dbReference type="EMBL" id="EJT97919.1"/>
    </source>
</evidence>